<name>A0ABR7U7C5_9BRAD</name>
<reference evidence="1 2" key="1">
    <citation type="journal article" date="2020" name="Arch. Microbiol.">
        <title>Bradyrhizobium campsiandrae sp. nov., a nitrogen-fixing bacterial strain isolated from a native leguminous tree from the Amazon adapted to flooded conditions.</title>
        <authorList>
            <person name="Cabral Michel D."/>
            <person name="Martins da Costa E."/>
            <person name="Azarias Guimaraes A."/>
            <person name="Soares de Carvalho T."/>
            <person name="Santos de Castro Caputo P."/>
            <person name="Willems A."/>
            <person name="de Souza Moreira F.M."/>
        </authorList>
    </citation>
    <scope>NUCLEOTIDE SEQUENCE [LARGE SCALE GENOMIC DNA]</scope>
    <source>
        <strain evidence="2">INPA 384B</strain>
    </source>
</reference>
<evidence type="ECO:0000313" key="1">
    <source>
        <dbReference type="EMBL" id="MBC9979885.1"/>
    </source>
</evidence>
<comment type="caution">
    <text evidence="1">The sequence shown here is derived from an EMBL/GenBank/DDBJ whole genome shotgun (WGS) entry which is preliminary data.</text>
</comment>
<gene>
    <name evidence="1" type="ORF">HA482_16920</name>
</gene>
<organism evidence="1 2">
    <name type="scientific">Bradyrhizobium campsiandrae</name>
    <dbReference type="NCBI Taxonomy" id="1729892"/>
    <lineage>
        <taxon>Bacteria</taxon>
        <taxon>Pseudomonadati</taxon>
        <taxon>Pseudomonadota</taxon>
        <taxon>Alphaproteobacteria</taxon>
        <taxon>Hyphomicrobiales</taxon>
        <taxon>Nitrobacteraceae</taxon>
        <taxon>Bradyrhizobium</taxon>
    </lineage>
</organism>
<evidence type="ECO:0000313" key="2">
    <source>
        <dbReference type="Proteomes" id="UP000639516"/>
    </source>
</evidence>
<accession>A0ABR7U7C5</accession>
<keyword evidence="2" id="KW-1185">Reference proteome</keyword>
<proteinExistence type="predicted"/>
<protein>
    <submittedName>
        <fullName evidence="1">Uncharacterized protein</fullName>
    </submittedName>
</protein>
<sequence>MSAHSRQTGVLRSASRLPPSAMNKAAMSALIAAWTERANSRSVARRASLRRIVDRRERLLP</sequence>
<dbReference type="RefSeq" id="WP_188096891.1">
    <property type="nucleotide sequence ID" value="NZ_JAANIH010000004.1"/>
</dbReference>
<dbReference type="EMBL" id="JAATTO010000022">
    <property type="protein sequence ID" value="MBC9979885.1"/>
    <property type="molecule type" value="Genomic_DNA"/>
</dbReference>
<dbReference type="Proteomes" id="UP000639516">
    <property type="component" value="Unassembled WGS sequence"/>
</dbReference>